<accession>S7VKG1</accession>
<proteinExistence type="predicted"/>
<organism evidence="1 2">
    <name type="scientific">Winogradskyella psychrotolerans RS-3</name>
    <dbReference type="NCBI Taxonomy" id="641526"/>
    <lineage>
        <taxon>Bacteria</taxon>
        <taxon>Pseudomonadati</taxon>
        <taxon>Bacteroidota</taxon>
        <taxon>Flavobacteriia</taxon>
        <taxon>Flavobacteriales</taxon>
        <taxon>Flavobacteriaceae</taxon>
        <taxon>Winogradskyella</taxon>
    </lineage>
</organism>
<evidence type="ECO:0000313" key="1">
    <source>
        <dbReference type="EMBL" id="EPR70426.1"/>
    </source>
</evidence>
<dbReference type="OrthoDB" id="1441956at2"/>
<dbReference type="AlphaFoldDB" id="S7VKG1"/>
<dbReference type="Proteomes" id="UP000014962">
    <property type="component" value="Unassembled WGS sequence"/>
</dbReference>
<name>S7VKG1_9FLAO</name>
<protein>
    <submittedName>
        <fullName evidence="1">Uncharacterized protein</fullName>
    </submittedName>
</protein>
<keyword evidence="2" id="KW-1185">Reference proteome</keyword>
<dbReference type="STRING" id="641526.ADIWIN_3782"/>
<dbReference type="RefSeq" id="WP_020897295.1">
    <property type="nucleotide sequence ID" value="NZ_ATMR01000199.1"/>
</dbReference>
<dbReference type="eggNOG" id="ENOG50322MK">
    <property type="taxonomic scope" value="Bacteria"/>
</dbReference>
<dbReference type="EMBL" id="ATMR01000199">
    <property type="protein sequence ID" value="EPR70426.1"/>
    <property type="molecule type" value="Genomic_DNA"/>
</dbReference>
<evidence type="ECO:0000313" key="2">
    <source>
        <dbReference type="Proteomes" id="UP000014962"/>
    </source>
</evidence>
<comment type="caution">
    <text evidence="1">The sequence shown here is derived from an EMBL/GenBank/DDBJ whole genome shotgun (WGS) entry which is preliminary data.</text>
</comment>
<sequence>MTKFLLLFHDFGSKIFTQIEFKSNKVPTDFIELTKLDDYEMYQYIQSGNTYVMTEERLEKENIHFEKLKREKKTWFGFYKKTVTDLLIMPNQEFYYPYESGSYLYLFTKQKITKAEIENWLNREFPSRFGHIDERFEGFENLLNEEDYLIATNHDLQRQFGVIGKKEK</sequence>
<reference evidence="1 2" key="1">
    <citation type="journal article" date="2013" name="Genome Announc.">
        <title>Draft Genome Sequence of Winogradskyella psychrotolerans RS-3T, Isolated from the Marine Transect of Kongsfjorden, Ny-Alesund, Svalbard, Arctic Ocean.</title>
        <authorList>
            <person name="Kumar Pinnaka A."/>
            <person name="Ara S."/>
            <person name="Singh A."/>
            <person name="Shivaji S."/>
        </authorList>
    </citation>
    <scope>NUCLEOTIDE SEQUENCE [LARGE SCALE GENOMIC DNA]</scope>
    <source>
        <strain evidence="1 2">RS-3</strain>
    </source>
</reference>
<gene>
    <name evidence="1" type="ORF">ADIWIN_3782</name>
</gene>